<sequence length="97" mass="10064">MAFRGSISRSLLTTARSLRSPPSTAARLRPAPPPSAPRLPTRRLSSIPSRNLGALVGAQALLLPLDCGVKAGPHLTSYLSASARAFCELSQGNGKDG</sequence>
<reference evidence="2" key="1">
    <citation type="submission" date="2022-08" db="EMBL/GenBank/DDBJ databases">
        <authorList>
            <person name="Marques A."/>
        </authorList>
    </citation>
    <scope>NUCLEOTIDE SEQUENCE</scope>
    <source>
        <strain evidence="2">RhyPub2mFocal</strain>
        <tissue evidence="2">Leaves</tissue>
    </source>
</reference>
<keyword evidence="3" id="KW-1185">Reference proteome</keyword>
<feature type="compositionally biased region" description="Low complexity" evidence="1">
    <location>
        <begin position="19"/>
        <end position="29"/>
    </location>
</feature>
<accession>A0AAV8H9L6</accession>
<name>A0AAV8H9L6_9POAL</name>
<evidence type="ECO:0000313" key="3">
    <source>
        <dbReference type="Proteomes" id="UP001140206"/>
    </source>
</evidence>
<evidence type="ECO:0000313" key="2">
    <source>
        <dbReference type="EMBL" id="KAJ4812487.1"/>
    </source>
</evidence>
<protein>
    <submittedName>
        <fullName evidence="2">Caspase-6</fullName>
    </submittedName>
</protein>
<dbReference type="Proteomes" id="UP001140206">
    <property type="component" value="Chromosome 1"/>
</dbReference>
<comment type="caution">
    <text evidence="2">The sequence shown here is derived from an EMBL/GenBank/DDBJ whole genome shotgun (WGS) entry which is preliminary data.</text>
</comment>
<evidence type="ECO:0000256" key="1">
    <source>
        <dbReference type="SAM" id="MobiDB-lite"/>
    </source>
</evidence>
<organism evidence="2 3">
    <name type="scientific">Rhynchospora pubera</name>
    <dbReference type="NCBI Taxonomy" id="906938"/>
    <lineage>
        <taxon>Eukaryota</taxon>
        <taxon>Viridiplantae</taxon>
        <taxon>Streptophyta</taxon>
        <taxon>Embryophyta</taxon>
        <taxon>Tracheophyta</taxon>
        <taxon>Spermatophyta</taxon>
        <taxon>Magnoliopsida</taxon>
        <taxon>Liliopsida</taxon>
        <taxon>Poales</taxon>
        <taxon>Cyperaceae</taxon>
        <taxon>Cyperoideae</taxon>
        <taxon>Rhynchosporeae</taxon>
        <taxon>Rhynchospora</taxon>
    </lineage>
</organism>
<feature type="region of interest" description="Disordered" evidence="1">
    <location>
        <begin position="1"/>
        <end position="44"/>
    </location>
</feature>
<gene>
    <name evidence="2" type="ORF">LUZ62_025053</name>
</gene>
<dbReference type="EMBL" id="JAMFTS010000001">
    <property type="protein sequence ID" value="KAJ4812487.1"/>
    <property type="molecule type" value="Genomic_DNA"/>
</dbReference>
<proteinExistence type="predicted"/>
<feature type="compositionally biased region" description="Polar residues" evidence="1">
    <location>
        <begin position="7"/>
        <end position="17"/>
    </location>
</feature>
<dbReference type="AlphaFoldDB" id="A0AAV8H9L6"/>